<organism evidence="2 3">
    <name type="scientific">Spirosoma utsteinense</name>
    <dbReference type="NCBI Taxonomy" id="2585773"/>
    <lineage>
        <taxon>Bacteria</taxon>
        <taxon>Pseudomonadati</taxon>
        <taxon>Bacteroidota</taxon>
        <taxon>Cytophagia</taxon>
        <taxon>Cytophagales</taxon>
        <taxon>Cytophagaceae</taxon>
        <taxon>Spirosoma</taxon>
    </lineage>
</organism>
<evidence type="ECO:0000313" key="3">
    <source>
        <dbReference type="Proteomes" id="UP000700732"/>
    </source>
</evidence>
<gene>
    <name evidence="2" type="ORF">FH603_930</name>
</gene>
<evidence type="ECO:0000313" key="2">
    <source>
        <dbReference type="EMBL" id="MBC3790441.1"/>
    </source>
</evidence>
<dbReference type="Proteomes" id="UP000700732">
    <property type="component" value="Unassembled WGS sequence"/>
</dbReference>
<reference evidence="2 3" key="1">
    <citation type="submission" date="2019-06" db="EMBL/GenBank/DDBJ databases">
        <title>Spirosoma utsteinense sp. nov. isolated from Antarctic ice-free soils.</title>
        <authorList>
            <person name="Tahon G."/>
        </authorList>
    </citation>
    <scope>NUCLEOTIDE SEQUENCE [LARGE SCALE GENOMIC DNA]</scope>
    <source>
        <strain evidence="2 3">LMG 31447</strain>
    </source>
</reference>
<protein>
    <submittedName>
        <fullName evidence="2">Excisionase family DNA binding protein</fullName>
    </submittedName>
</protein>
<name>A0ABR6W1F9_9BACT</name>
<dbReference type="Pfam" id="PF12728">
    <property type="entry name" value="HTH_17"/>
    <property type="match status" value="1"/>
</dbReference>
<evidence type="ECO:0000259" key="1">
    <source>
        <dbReference type="Pfam" id="PF12728"/>
    </source>
</evidence>
<comment type="caution">
    <text evidence="2">The sequence shown here is derived from an EMBL/GenBank/DDBJ whole genome shotgun (WGS) entry which is preliminary data.</text>
</comment>
<feature type="domain" description="Helix-turn-helix" evidence="1">
    <location>
        <begin position="45"/>
        <end position="96"/>
    </location>
</feature>
<dbReference type="InterPro" id="IPR041657">
    <property type="entry name" value="HTH_17"/>
</dbReference>
<keyword evidence="3" id="KW-1185">Reference proteome</keyword>
<sequence length="117" mass="13376">MQTQPISFDQLPSAVYELSRKVDHLTLLLSQSRKIPEIPPQSQDLLTIKQASEHVNLAVPTIYALVGRRGIPFMKKDGIRKLYFSREELTKWVQEGRRKTATELQAEVNADLMSRNA</sequence>
<proteinExistence type="predicted"/>
<accession>A0ABR6W1F9</accession>
<dbReference type="NCBIfam" id="TIGR01764">
    <property type="entry name" value="excise"/>
    <property type="match status" value="1"/>
</dbReference>
<dbReference type="RefSeq" id="WP_186736270.1">
    <property type="nucleotide sequence ID" value="NZ_VFIA01000004.1"/>
</dbReference>
<dbReference type="InterPro" id="IPR010093">
    <property type="entry name" value="SinI_DNA-bd"/>
</dbReference>
<dbReference type="EMBL" id="VFIA01000004">
    <property type="protein sequence ID" value="MBC3790441.1"/>
    <property type="molecule type" value="Genomic_DNA"/>
</dbReference>